<evidence type="ECO:0000256" key="10">
    <source>
        <dbReference type="ARBA" id="ARBA00030803"/>
    </source>
</evidence>
<feature type="region of interest" description="Disordered" evidence="11">
    <location>
        <begin position="234"/>
        <end position="259"/>
    </location>
</feature>
<evidence type="ECO:0000256" key="8">
    <source>
        <dbReference type="ARBA" id="ARBA00024438"/>
    </source>
</evidence>
<evidence type="ECO:0000256" key="7">
    <source>
        <dbReference type="ARBA" id="ARBA00024353"/>
    </source>
</evidence>
<comment type="similarity">
    <text evidence="7">Belongs to the zinc-associated anti-sigma factor (ZAS) superfamily. Anti-sigma-W factor family.</text>
</comment>
<comment type="caution">
    <text evidence="14">The sequence shown here is derived from an EMBL/GenBank/DDBJ whole genome shotgun (WGS) entry which is preliminary data.</text>
</comment>
<evidence type="ECO:0000259" key="13">
    <source>
        <dbReference type="Pfam" id="PF13490"/>
    </source>
</evidence>
<proteinExistence type="inferred from homology"/>
<keyword evidence="5" id="KW-1133">Transmembrane helix</keyword>
<dbReference type="InterPro" id="IPR041916">
    <property type="entry name" value="Anti_sigma_zinc_sf"/>
</dbReference>
<keyword evidence="15" id="KW-1185">Reference proteome</keyword>
<accession>A0ABV9Q4F5</accession>
<evidence type="ECO:0000313" key="14">
    <source>
        <dbReference type="EMBL" id="MFC4768668.1"/>
    </source>
</evidence>
<dbReference type="PANTHER" id="PTHR37461">
    <property type="entry name" value="ANTI-SIGMA-K FACTOR RSKA"/>
    <property type="match status" value="1"/>
</dbReference>
<evidence type="ECO:0000256" key="6">
    <source>
        <dbReference type="ARBA" id="ARBA00023136"/>
    </source>
</evidence>
<comment type="subcellular location">
    <subcellularLocation>
        <location evidence="2">Cell membrane</location>
    </subcellularLocation>
    <subcellularLocation>
        <location evidence="1">Membrane</location>
        <topology evidence="1">Single-pass membrane protein</topology>
    </subcellularLocation>
</comment>
<protein>
    <recommendedName>
        <fullName evidence="8">Anti-sigma-W factor RsiW</fullName>
    </recommendedName>
    <alternativeName>
        <fullName evidence="10">Regulator of SigK</fullName>
    </alternativeName>
    <alternativeName>
        <fullName evidence="9">Sigma-K anti-sigma factor RskA</fullName>
    </alternativeName>
</protein>
<dbReference type="RefSeq" id="WP_380026617.1">
    <property type="nucleotide sequence ID" value="NZ_JBHSHC010000112.1"/>
</dbReference>
<dbReference type="Proteomes" id="UP001596002">
    <property type="component" value="Unassembled WGS sequence"/>
</dbReference>
<evidence type="ECO:0000259" key="12">
    <source>
        <dbReference type="Pfam" id="PF10099"/>
    </source>
</evidence>
<dbReference type="EMBL" id="JBHSHC010000112">
    <property type="protein sequence ID" value="MFC4768668.1"/>
    <property type="molecule type" value="Genomic_DNA"/>
</dbReference>
<feature type="domain" description="Anti-sigma K factor RskA C-terminal" evidence="12">
    <location>
        <begin position="113"/>
        <end position="252"/>
    </location>
</feature>
<evidence type="ECO:0000256" key="9">
    <source>
        <dbReference type="ARBA" id="ARBA00029829"/>
    </source>
</evidence>
<dbReference type="InterPro" id="IPR018764">
    <property type="entry name" value="RskA_C"/>
</dbReference>
<feature type="domain" description="Putative zinc-finger" evidence="13">
    <location>
        <begin position="15"/>
        <end position="39"/>
    </location>
</feature>
<organism evidence="14 15">
    <name type="scientific">Effusibacillus consociatus</name>
    <dbReference type="NCBI Taxonomy" id="1117041"/>
    <lineage>
        <taxon>Bacteria</taxon>
        <taxon>Bacillati</taxon>
        <taxon>Bacillota</taxon>
        <taxon>Bacilli</taxon>
        <taxon>Bacillales</taxon>
        <taxon>Alicyclobacillaceae</taxon>
        <taxon>Effusibacillus</taxon>
    </lineage>
</organism>
<evidence type="ECO:0000256" key="1">
    <source>
        <dbReference type="ARBA" id="ARBA00004167"/>
    </source>
</evidence>
<evidence type="ECO:0000256" key="11">
    <source>
        <dbReference type="SAM" id="MobiDB-lite"/>
    </source>
</evidence>
<keyword evidence="4" id="KW-0812">Transmembrane</keyword>
<sequence>MNREQENACSLCLSYVFGPLTPEEQKHFETHLAGCADCQREIADLQAVANSLPYTANPVPVPDQLKTRTLQAAFSVKAPADNSGSEIRPKQSAASPISAWQSFVSNRYGKLAAGMLAAVTVAFGMSLWQNNQYQKQLQAEPSNQPGPTTKLERSFPLYTAGNDLEASGIVYLTETSRGIQLVVQVNNAAPLSGEQAYQVWLLRNGQRQNAGTFRVNEKGDGVLVYTASSKPDFDNIGITREPDANGTSPRGPKVMGTKL</sequence>
<dbReference type="Pfam" id="PF10099">
    <property type="entry name" value="RskA_C"/>
    <property type="match status" value="1"/>
</dbReference>
<evidence type="ECO:0000256" key="5">
    <source>
        <dbReference type="ARBA" id="ARBA00022989"/>
    </source>
</evidence>
<dbReference type="InterPro" id="IPR051474">
    <property type="entry name" value="Anti-sigma-K/W_factor"/>
</dbReference>
<gene>
    <name evidence="14" type="ORF">ACFO8Q_15090</name>
</gene>
<keyword evidence="6" id="KW-0472">Membrane</keyword>
<dbReference type="Pfam" id="PF13490">
    <property type="entry name" value="zf-HC2"/>
    <property type="match status" value="1"/>
</dbReference>
<evidence type="ECO:0000313" key="15">
    <source>
        <dbReference type="Proteomes" id="UP001596002"/>
    </source>
</evidence>
<dbReference type="Gene3D" id="1.10.10.1320">
    <property type="entry name" value="Anti-sigma factor, zinc-finger domain"/>
    <property type="match status" value="1"/>
</dbReference>
<evidence type="ECO:0000256" key="2">
    <source>
        <dbReference type="ARBA" id="ARBA00004236"/>
    </source>
</evidence>
<dbReference type="PANTHER" id="PTHR37461:SF1">
    <property type="entry name" value="ANTI-SIGMA-K FACTOR RSKA"/>
    <property type="match status" value="1"/>
</dbReference>
<name>A0ABV9Q4F5_9BACL</name>
<evidence type="ECO:0000256" key="4">
    <source>
        <dbReference type="ARBA" id="ARBA00022692"/>
    </source>
</evidence>
<dbReference type="InterPro" id="IPR027383">
    <property type="entry name" value="Znf_put"/>
</dbReference>
<evidence type="ECO:0000256" key="3">
    <source>
        <dbReference type="ARBA" id="ARBA00022475"/>
    </source>
</evidence>
<keyword evidence="3" id="KW-1003">Cell membrane</keyword>
<reference evidence="15" key="1">
    <citation type="journal article" date="2019" name="Int. J. Syst. Evol. Microbiol.">
        <title>The Global Catalogue of Microorganisms (GCM) 10K type strain sequencing project: providing services to taxonomists for standard genome sequencing and annotation.</title>
        <authorList>
            <consortium name="The Broad Institute Genomics Platform"/>
            <consortium name="The Broad Institute Genome Sequencing Center for Infectious Disease"/>
            <person name="Wu L."/>
            <person name="Ma J."/>
        </authorList>
    </citation>
    <scope>NUCLEOTIDE SEQUENCE [LARGE SCALE GENOMIC DNA]</scope>
    <source>
        <strain evidence="15">WYCCWR 12678</strain>
    </source>
</reference>